<sequence>MNKTKYSIQAIEKFLKHHKIATFELLKAALGNPARCTIFRKLADLEYLSSYSHLWNRGRCYLTAFSNPPLHSFSSYFCALA</sequence>
<protein>
    <submittedName>
        <fullName evidence="1">Uncharacterized protein</fullName>
    </submittedName>
</protein>
<comment type="caution">
    <text evidence="1">The sequence shown here is derived from an EMBL/GenBank/DDBJ whole genome shotgun (WGS) entry which is preliminary data.</text>
</comment>
<name>A0A8J6P8T2_9BACT</name>
<dbReference type="EMBL" id="JACNIG010000367">
    <property type="protein sequence ID" value="MBC8433995.1"/>
    <property type="molecule type" value="Genomic_DNA"/>
</dbReference>
<dbReference type="AlphaFoldDB" id="A0A8J6P8T2"/>
<gene>
    <name evidence="1" type="ORF">H8D96_18960</name>
</gene>
<evidence type="ECO:0000313" key="2">
    <source>
        <dbReference type="Proteomes" id="UP000605201"/>
    </source>
</evidence>
<proteinExistence type="predicted"/>
<organism evidence="1 2">
    <name type="scientific">Candidatus Desulfatibia vada</name>
    <dbReference type="NCBI Taxonomy" id="2841696"/>
    <lineage>
        <taxon>Bacteria</taxon>
        <taxon>Pseudomonadati</taxon>
        <taxon>Thermodesulfobacteriota</taxon>
        <taxon>Desulfobacteria</taxon>
        <taxon>Desulfobacterales</taxon>
        <taxon>Desulfobacterales incertae sedis</taxon>
        <taxon>Candidatus Desulfatibia</taxon>
    </lineage>
</organism>
<evidence type="ECO:0000313" key="1">
    <source>
        <dbReference type="EMBL" id="MBC8433995.1"/>
    </source>
</evidence>
<reference evidence="1 2" key="1">
    <citation type="submission" date="2020-08" db="EMBL/GenBank/DDBJ databases">
        <title>Bridging the membrane lipid divide: bacteria of the FCB group superphylum have the potential to synthesize archaeal ether lipids.</title>
        <authorList>
            <person name="Villanueva L."/>
            <person name="Von Meijenfeldt F.A.B."/>
            <person name="Westbye A.B."/>
            <person name="Yadav S."/>
            <person name="Hopmans E.C."/>
            <person name="Dutilh B.E."/>
            <person name="Sinninghe Damste J.S."/>
        </authorList>
    </citation>
    <scope>NUCLEOTIDE SEQUENCE [LARGE SCALE GENOMIC DNA]</scope>
    <source>
        <strain evidence="1">NIOZ-UU17</strain>
    </source>
</reference>
<accession>A0A8J6P8T2</accession>
<dbReference type="Proteomes" id="UP000605201">
    <property type="component" value="Unassembled WGS sequence"/>
</dbReference>